<protein>
    <submittedName>
        <fullName evidence="1">Uncharacterized protein</fullName>
    </submittedName>
</protein>
<evidence type="ECO:0000313" key="2">
    <source>
        <dbReference type="Proteomes" id="UP001050975"/>
    </source>
</evidence>
<evidence type="ECO:0000313" key="1">
    <source>
        <dbReference type="EMBL" id="GET43916.1"/>
    </source>
</evidence>
<sequence>MMSGFSPIIKTQSVGSVGSVRASVLTMGNQTEMILTQVASYKQGRC</sequence>
<comment type="caution">
    <text evidence="1">The sequence shown here is derived from an EMBL/GenBank/DDBJ whole genome shotgun (WGS) entry which is preliminary data.</text>
</comment>
<proteinExistence type="predicted"/>
<accession>A0AAV3XS81</accession>
<reference evidence="1" key="1">
    <citation type="submission" date="2019-10" db="EMBL/GenBank/DDBJ databases">
        <title>Draft genome sequece of Microseira wollei NIES-4236.</title>
        <authorList>
            <person name="Yamaguchi H."/>
            <person name="Suzuki S."/>
            <person name="Kawachi M."/>
        </authorList>
    </citation>
    <scope>NUCLEOTIDE SEQUENCE</scope>
    <source>
        <strain evidence="1">NIES-4236</strain>
    </source>
</reference>
<name>A0AAV3XS81_9CYAN</name>
<gene>
    <name evidence="1" type="ORF">MiSe_87420</name>
</gene>
<dbReference type="EMBL" id="BLAY01000269">
    <property type="protein sequence ID" value="GET43916.1"/>
    <property type="molecule type" value="Genomic_DNA"/>
</dbReference>
<keyword evidence="2" id="KW-1185">Reference proteome</keyword>
<dbReference type="AlphaFoldDB" id="A0AAV3XS81"/>
<dbReference type="Proteomes" id="UP001050975">
    <property type="component" value="Unassembled WGS sequence"/>
</dbReference>
<organism evidence="1 2">
    <name type="scientific">Microseira wollei NIES-4236</name>
    <dbReference type="NCBI Taxonomy" id="2530354"/>
    <lineage>
        <taxon>Bacteria</taxon>
        <taxon>Bacillati</taxon>
        <taxon>Cyanobacteriota</taxon>
        <taxon>Cyanophyceae</taxon>
        <taxon>Oscillatoriophycideae</taxon>
        <taxon>Aerosakkonematales</taxon>
        <taxon>Aerosakkonemataceae</taxon>
        <taxon>Microseira</taxon>
    </lineage>
</organism>